<accession>A0A1T5MFX1</accession>
<dbReference type="RefSeq" id="WP_079495022.1">
    <property type="nucleotide sequence ID" value="NZ_FUZT01000015.1"/>
</dbReference>
<dbReference type="Proteomes" id="UP000190285">
    <property type="component" value="Unassembled WGS sequence"/>
</dbReference>
<dbReference type="CDD" id="cd00093">
    <property type="entry name" value="HTH_XRE"/>
    <property type="match status" value="1"/>
</dbReference>
<dbReference type="InterPro" id="IPR001387">
    <property type="entry name" value="Cro/C1-type_HTH"/>
</dbReference>
<dbReference type="Pfam" id="PF01381">
    <property type="entry name" value="HTH_3"/>
    <property type="match status" value="1"/>
</dbReference>
<dbReference type="STRING" id="36842.SAMN02194393_04607"/>
<evidence type="ECO:0000313" key="4">
    <source>
        <dbReference type="Proteomes" id="UP000190285"/>
    </source>
</evidence>
<evidence type="ECO:0000313" key="3">
    <source>
        <dbReference type="EMBL" id="SKC86973.1"/>
    </source>
</evidence>
<dbReference type="OrthoDB" id="9811208at2"/>
<dbReference type="PANTHER" id="PTHR46558:SF11">
    <property type="entry name" value="HTH-TYPE TRANSCRIPTIONAL REGULATOR XRE"/>
    <property type="match status" value="1"/>
</dbReference>
<dbReference type="GO" id="GO:0003677">
    <property type="term" value="F:DNA binding"/>
    <property type="evidence" value="ECO:0007669"/>
    <property type="project" value="UniProtKB-KW"/>
</dbReference>
<dbReference type="Gene3D" id="1.10.260.40">
    <property type="entry name" value="lambda repressor-like DNA-binding domains"/>
    <property type="match status" value="1"/>
</dbReference>
<gene>
    <name evidence="3" type="ORF">SAMN02194393_04607</name>
</gene>
<evidence type="ECO:0000259" key="2">
    <source>
        <dbReference type="PROSITE" id="PS50943"/>
    </source>
</evidence>
<organism evidence="3 4">
    <name type="scientific">Maledivibacter halophilus</name>
    <dbReference type="NCBI Taxonomy" id="36842"/>
    <lineage>
        <taxon>Bacteria</taxon>
        <taxon>Bacillati</taxon>
        <taxon>Bacillota</taxon>
        <taxon>Clostridia</taxon>
        <taxon>Peptostreptococcales</taxon>
        <taxon>Caminicellaceae</taxon>
        <taxon>Maledivibacter</taxon>
    </lineage>
</organism>
<dbReference type="AlphaFoldDB" id="A0A1T5MFX1"/>
<evidence type="ECO:0000256" key="1">
    <source>
        <dbReference type="ARBA" id="ARBA00023125"/>
    </source>
</evidence>
<proteinExistence type="predicted"/>
<dbReference type="InterPro" id="IPR010982">
    <property type="entry name" value="Lambda_DNA-bd_dom_sf"/>
</dbReference>
<dbReference type="SUPFAM" id="SSF47413">
    <property type="entry name" value="lambda repressor-like DNA-binding domains"/>
    <property type="match status" value="1"/>
</dbReference>
<dbReference type="PROSITE" id="PS50943">
    <property type="entry name" value="HTH_CROC1"/>
    <property type="match status" value="1"/>
</dbReference>
<dbReference type="PANTHER" id="PTHR46558">
    <property type="entry name" value="TRACRIPTIONAL REGULATORY PROTEIN-RELATED-RELATED"/>
    <property type="match status" value="1"/>
</dbReference>
<reference evidence="3 4" key="1">
    <citation type="submission" date="2017-02" db="EMBL/GenBank/DDBJ databases">
        <authorList>
            <person name="Peterson S.W."/>
        </authorList>
    </citation>
    <scope>NUCLEOTIDE SEQUENCE [LARGE SCALE GENOMIC DNA]</scope>
    <source>
        <strain evidence="3 4">M1</strain>
    </source>
</reference>
<keyword evidence="1 3" id="KW-0238">DNA-binding</keyword>
<protein>
    <submittedName>
        <fullName evidence="3">DNA-binding transcriptional regulator, XRE-family HTH domain</fullName>
    </submittedName>
</protein>
<feature type="domain" description="HTH cro/C1-type" evidence="2">
    <location>
        <begin position="11"/>
        <end position="65"/>
    </location>
</feature>
<dbReference type="SMART" id="SM00530">
    <property type="entry name" value="HTH_XRE"/>
    <property type="match status" value="1"/>
</dbReference>
<name>A0A1T5MFX1_9FIRM</name>
<dbReference type="EMBL" id="FUZT01000015">
    <property type="protein sequence ID" value="SKC86973.1"/>
    <property type="molecule type" value="Genomic_DNA"/>
</dbReference>
<sequence length="116" mass="13430">MENINKFKNRLKNLRKEKDLTQKDLANKLGIVRTAVANYETGRTIPDSQTLLIIADILDTTTDYLLGRTDVRNPEKPKIETKAFHTIDTDGLPDEAIRQVEEYVELIKLKYKQDKK</sequence>
<keyword evidence="4" id="KW-1185">Reference proteome</keyword>